<feature type="signal peptide" evidence="7">
    <location>
        <begin position="1"/>
        <end position="23"/>
    </location>
</feature>
<dbReference type="InterPro" id="IPR019734">
    <property type="entry name" value="TPR_rpt"/>
</dbReference>
<comment type="caution">
    <text evidence="9">The sequence shown here is derived from an EMBL/GenBank/DDBJ whole genome shotgun (WGS) entry which is preliminary data.</text>
</comment>
<protein>
    <recommendedName>
        <fullName evidence="8">Outer membrane lipoprotein BamD-like domain-containing protein</fullName>
    </recommendedName>
</protein>
<dbReference type="NCBIfam" id="TIGR03302">
    <property type="entry name" value="OM_YfiO"/>
    <property type="match status" value="1"/>
</dbReference>
<keyword evidence="5" id="KW-0998">Cell outer membrane</keyword>
<dbReference type="InterPro" id="IPR039565">
    <property type="entry name" value="BamD-like"/>
</dbReference>
<feature type="repeat" description="TPR" evidence="6">
    <location>
        <begin position="99"/>
        <end position="132"/>
    </location>
</feature>
<keyword evidence="3 6" id="KW-0802">TPR repeat</keyword>
<dbReference type="Pfam" id="PF13174">
    <property type="entry name" value="TPR_6"/>
    <property type="match status" value="1"/>
</dbReference>
<keyword evidence="4" id="KW-0472">Membrane</keyword>
<evidence type="ECO:0000256" key="5">
    <source>
        <dbReference type="ARBA" id="ARBA00023237"/>
    </source>
</evidence>
<sequence length="361" mass="40368">MIFSAPRRRLPLLIAALAVLALASPFKRDARAVNLTWDPDTGWQTASGAPPGLSSLDDRRSALSLMNSARRAEERGSKGAAAKRYARVVKRYPTSIYTPEALYRGADLYLQRKQYNKAFDAYSQLIARYPNTDRFNEIIGRQYQIASALLDGARNRWWGFFPGFTDRGKGVQQFEVVVWEAPYSDYAPLAMMNIARGHQRLGNEMEAIDAYDRMINNYPDSLLGPDAYLRLAEAHASLVDGPEYDQASTQEAATYFEDFLILFPGDPGVARAEEGLDEMRTVLAQSKIKIADFYFKKRDNYTAARVFYNEAITIYPNSDIAEHARAQLAKVDAAAAKHQPSDNDGAGSAGGAKKKKRFLFF</sequence>
<evidence type="ECO:0000256" key="3">
    <source>
        <dbReference type="ARBA" id="ARBA00022803"/>
    </source>
</evidence>
<accession>A0A139SMS7</accession>
<dbReference type="SMART" id="SM00028">
    <property type="entry name" value="TPR"/>
    <property type="match status" value="3"/>
</dbReference>
<dbReference type="InterPro" id="IPR011990">
    <property type="entry name" value="TPR-like_helical_dom_sf"/>
</dbReference>
<evidence type="ECO:0000256" key="7">
    <source>
        <dbReference type="SAM" id="SignalP"/>
    </source>
</evidence>
<dbReference type="EMBL" id="LSZQ01000041">
    <property type="protein sequence ID" value="KXU35903.1"/>
    <property type="molecule type" value="Genomic_DNA"/>
</dbReference>
<dbReference type="PANTHER" id="PTHR44943:SF8">
    <property type="entry name" value="TPR REPEAT-CONTAINING PROTEIN MJ0263"/>
    <property type="match status" value="1"/>
</dbReference>
<feature type="domain" description="Outer membrane lipoprotein BamD-like" evidence="8">
    <location>
        <begin position="169"/>
        <end position="325"/>
    </location>
</feature>
<evidence type="ECO:0000313" key="9">
    <source>
        <dbReference type="EMBL" id="KXU35903.1"/>
    </source>
</evidence>
<evidence type="ECO:0000256" key="6">
    <source>
        <dbReference type="PROSITE-ProRule" id="PRU00339"/>
    </source>
</evidence>
<evidence type="ECO:0000256" key="2">
    <source>
        <dbReference type="ARBA" id="ARBA00022737"/>
    </source>
</evidence>
<proteinExistence type="predicted"/>
<feature type="chain" id="PRO_5007489586" description="Outer membrane lipoprotein BamD-like domain-containing protein" evidence="7">
    <location>
        <begin position="24"/>
        <end position="361"/>
    </location>
</feature>
<keyword evidence="2" id="KW-0677">Repeat</keyword>
<reference evidence="10" key="1">
    <citation type="submission" date="2016-02" db="EMBL/GenBank/DDBJ databases">
        <authorList>
            <person name="Sanders J.G."/>
            <person name="Lin J.Y."/>
            <person name="Wertz J.T."/>
            <person name="Russell J.A."/>
            <person name="Moreau C.S."/>
            <person name="Powell S."/>
        </authorList>
    </citation>
    <scope>NUCLEOTIDE SEQUENCE [LARGE SCALE GENOMIC DNA]</scope>
    <source>
        <strain evidence="10">CAG34</strain>
    </source>
</reference>
<dbReference type="PROSITE" id="PS50005">
    <property type="entry name" value="TPR"/>
    <property type="match status" value="1"/>
</dbReference>
<keyword evidence="1 7" id="KW-0732">Signal</keyword>
<name>A0A139SMS7_9BACT</name>
<dbReference type="PANTHER" id="PTHR44943">
    <property type="entry name" value="CELLULOSE SYNTHASE OPERON PROTEIN C"/>
    <property type="match status" value="1"/>
</dbReference>
<gene>
    <name evidence="9" type="ORF">AXK11_05070</name>
</gene>
<dbReference type="InterPro" id="IPR017689">
    <property type="entry name" value="BamD"/>
</dbReference>
<dbReference type="OrthoDB" id="187963at2"/>
<dbReference type="Gene3D" id="1.25.40.10">
    <property type="entry name" value="Tetratricopeptide repeat domain"/>
    <property type="match status" value="2"/>
</dbReference>
<evidence type="ECO:0000259" key="8">
    <source>
        <dbReference type="Pfam" id="PF13525"/>
    </source>
</evidence>
<dbReference type="AlphaFoldDB" id="A0A139SMS7"/>
<dbReference type="STRING" id="1548207.AXK11_05070"/>
<dbReference type="Proteomes" id="UP000070058">
    <property type="component" value="Unassembled WGS sequence"/>
</dbReference>
<dbReference type="InterPro" id="IPR051685">
    <property type="entry name" value="Ycf3/AcsC/BcsC/TPR_MFPF"/>
</dbReference>
<evidence type="ECO:0000256" key="4">
    <source>
        <dbReference type="ARBA" id="ARBA00023136"/>
    </source>
</evidence>
<dbReference type="RefSeq" id="WP_068629891.1">
    <property type="nucleotide sequence ID" value="NZ_LSZQ01000041.1"/>
</dbReference>
<evidence type="ECO:0000313" key="10">
    <source>
        <dbReference type="Proteomes" id="UP000070058"/>
    </source>
</evidence>
<dbReference type="SUPFAM" id="SSF48452">
    <property type="entry name" value="TPR-like"/>
    <property type="match status" value="1"/>
</dbReference>
<keyword evidence="10" id="KW-1185">Reference proteome</keyword>
<dbReference type="Pfam" id="PF13525">
    <property type="entry name" value="YfiO"/>
    <property type="match status" value="1"/>
</dbReference>
<organism evidence="9 10">
    <name type="scientific">Cephaloticoccus primus</name>
    <dbReference type="NCBI Taxonomy" id="1548207"/>
    <lineage>
        <taxon>Bacteria</taxon>
        <taxon>Pseudomonadati</taxon>
        <taxon>Verrucomicrobiota</taxon>
        <taxon>Opitutia</taxon>
        <taxon>Opitutales</taxon>
        <taxon>Opitutaceae</taxon>
        <taxon>Cephaloticoccus</taxon>
    </lineage>
</organism>
<evidence type="ECO:0000256" key="1">
    <source>
        <dbReference type="ARBA" id="ARBA00022729"/>
    </source>
</evidence>